<evidence type="ECO:0000259" key="4">
    <source>
        <dbReference type="Pfam" id="PF12705"/>
    </source>
</evidence>
<dbReference type="InterPro" id="IPR011335">
    <property type="entry name" value="Restrct_endonuc-II-like"/>
</dbReference>
<dbReference type="GO" id="GO:0004386">
    <property type="term" value="F:helicase activity"/>
    <property type="evidence" value="ECO:0007669"/>
    <property type="project" value="UniProtKB-KW"/>
</dbReference>
<keyword evidence="2" id="KW-0547">Nucleotide-binding</keyword>
<dbReference type="EMBL" id="MELI01000070">
    <property type="protein sequence ID" value="OFW33319.1"/>
    <property type="molecule type" value="Genomic_DNA"/>
</dbReference>
<accession>A0A1F2UJX8</accession>
<evidence type="ECO:0000313" key="5">
    <source>
        <dbReference type="EMBL" id="OFW33319.1"/>
    </source>
</evidence>
<dbReference type="Gene3D" id="3.90.320.10">
    <property type="match status" value="1"/>
</dbReference>
<dbReference type="InterPro" id="IPR038726">
    <property type="entry name" value="PDDEXK_AddAB-type"/>
</dbReference>
<gene>
    <name evidence="5" type="ORF">A2074_07010</name>
</gene>
<keyword evidence="1" id="KW-0227">DNA damage</keyword>
<keyword evidence="3" id="KW-0234">DNA repair</keyword>
<name>A0A1F2UJX8_9ACTN</name>
<evidence type="ECO:0000313" key="6">
    <source>
        <dbReference type="Proteomes" id="UP000178086"/>
    </source>
</evidence>
<keyword evidence="2" id="KW-0378">Hydrolase</keyword>
<feature type="domain" description="PD-(D/E)XK endonuclease-like" evidence="4">
    <location>
        <begin position="3"/>
        <end position="234"/>
    </location>
</feature>
<dbReference type="Pfam" id="PF12705">
    <property type="entry name" value="PDDEXK_1"/>
    <property type="match status" value="1"/>
</dbReference>
<evidence type="ECO:0000256" key="2">
    <source>
        <dbReference type="ARBA" id="ARBA00022806"/>
    </source>
</evidence>
<dbReference type="SUPFAM" id="SSF52980">
    <property type="entry name" value="Restriction endonuclease-like"/>
    <property type="match status" value="1"/>
</dbReference>
<protein>
    <recommendedName>
        <fullName evidence="4">PD-(D/E)XK endonuclease-like domain-containing protein</fullName>
    </recommendedName>
</protein>
<organism evidence="5 6">
    <name type="scientific">Candidatus Aquicultor primus</name>
    <dbReference type="NCBI Taxonomy" id="1797195"/>
    <lineage>
        <taxon>Bacteria</taxon>
        <taxon>Bacillati</taxon>
        <taxon>Actinomycetota</taxon>
        <taxon>Candidatus Aquicultoria</taxon>
        <taxon>Candidatus Aquicultorales</taxon>
        <taxon>Candidatus Aquicultoraceae</taxon>
        <taxon>Candidatus Aquicultor</taxon>
    </lineage>
</organism>
<reference evidence="5 6" key="1">
    <citation type="journal article" date="2016" name="Nat. Commun.">
        <title>Thousands of microbial genomes shed light on interconnected biogeochemical processes in an aquifer system.</title>
        <authorList>
            <person name="Anantharaman K."/>
            <person name="Brown C.T."/>
            <person name="Hug L.A."/>
            <person name="Sharon I."/>
            <person name="Castelle C.J."/>
            <person name="Probst A.J."/>
            <person name="Thomas B.C."/>
            <person name="Singh A."/>
            <person name="Wilkins M.J."/>
            <person name="Karaoz U."/>
            <person name="Brodie E.L."/>
            <person name="Williams K.H."/>
            <person name="Hubbard S.S."/>
            <person name="Banfield J.F."/>
        </authorList>
    </citation>
    <scope>NUCLEOTIDE SEQUENCE [LARGE SCALE GENOMIC DNA]</scope>
</reference>
<proteinExistence type="predicted"/>
<sequence>MKLSYSAISTYQKCPLSYKYLYVDRLPTKPSHYLSFGNSIHSALEFFYRVDKPEPYSLEELLGELDRVWLAEGYESEVLEQEYKTKGRTILSQFYSDNLPSFAVPLAIEKRFYLDFDGVTLSGVIDRVDRQENGDIEIIDYKTNAKLPPKTKINSDLQLPIYHMAAEKLYGVAPKKLTFYFLVPNEKVSTRKTKTDIAKAQATIHAVAKNISDEKFTPFRNPLCPWCDFIELCPLHVNDPVILAKAAKNGKISANKTAATATAKTPAPPALKNLNAMEELKKSAMEIEKVVDDYFELVEHINTGRARLAELQQVIHDYCEANSVTSIKGARGSLGRRAQRTVHYNVDKLRALLEPRGLWDNIIDVNSRLLKELVDDPASQDELRKLIGTAKEVEEISYVLYKKDELAEE</sequence>
<dbReference type="Proteomes" id="UP000178086">
    <property type="component" value="Unassembled WGS sequence"/>
</dbReference>
<comment type="caution">
    <text evidence="5">The sequence shown here is derived from an EMBL/GenBank/DDBJ whole genome shotgun (WGS) entry which is preliminary data.</text>
</comment>
<keyword evidence="2" id="KW-0347">Helicase</keyword>
<evidence type="ECO:0000256" key="1">
    <source>
        <dbReference type="ARBA" id="ARBA00022763"/>
    </source>
</evidence>
<evidence type="ECO:0000256" key="3">
    <source>
        <dbReference type="ARBA" id="ARBA00023204"/>
    </source>
</evidence>
<keyword evidence="2" id="KW-0067">ATP-binding</keyword>
<dbReference type="GO" id="GO:0006281">
    <property type="term" value="P:DNA repair"/>
    <property type="evidence" value="ECO:0007669"/>
    <property type="project" value="UniProtKB-KW"/>
</dbReference>
<dbReference type="InterPro" id="IPR011604">
    <property type="entry name" value="PDDEXK-like_dom_sf"/>
</dbReference>
<dbReference type="AlphaFoldDB" id="A0A1F2UJX8"/>